<dbReference type="InterPro" id="IPR025636">
    <property type="entry name" value="DUF4294"/>
</dbReference>
<gene>
    <name evidence="1" type="ORF">IAC32_06210</name>
</gene>
<comment type="caution">
    <text evidence="1">The sequence shown here is derived from an EMBL/GenBank/DDBJ whole genome shotgun (WGS) entry which is preliminary data.</text>
</comment>
<name>A0A9D9EFT7_9BACT</name>
<reference evidence="1" key="1">
    <citation type="submission" date="2020-10" db="EMBL/GenBank/DDBJ databases">
        <authorList>
            <person name="Gilroy R."/>
        </authorList>
    </citation>
    <scope>NUCLEOTIDE SEQUENCE</scope>
    <source>
        <strain evidence="1">D3-1215</strain>
    </source>
</reference>
<accession>A0A9D9EFT7</accession>
<dbReference type="Proteomes" id="UP000823637">
    <property type="component" value="Unassembled WGS sequence"/>
</dbReference>
<protein>
    <submittedName>
        <fullName evidence="1">DUF4294 domain-containing protein</fullName>
    </submittedName>
</protein>
<reference evidence="1" key="2">
    <citation type="journal article" date="2021" name="PeerJ">
        <title>Extensive microbial diversity within the chicken gut microbiome revealed by metagenomics and culture.</title>
        <authorList>
            <person name="Gilroy R."/>
            <person name="Ravi A."/>
            <person name="Getino M."/>
            <person name="Pursley I."/>
            <person name="Horton D.L."/>
            <person name="Alikhan N.F."/>
            <person name="Baker D."/>
            <person name="Gharbi K."/>
            <person name="Hall N."/>
            <person name="Watson M."/>
            <person name="Adriaenssens E.M."/>
            <person name="Foster-Nyarko E."/>
            <person name="Jarju S."/>
            <person name="Secka A."/>
            <person name="Antonio M."/>
            <person name="Oren A."/>
            <person name="Chaudhuri R.R."/>
            <person name="La Ragione R."/>
            <person name="Hildebrand F."/>
            <person name="Pallen M.J."/>
        </authorList>
    </citation>
    <scope>NUCLEOTIDE SEQUENCE</scope>
    <source>
        <strain evidence="1">D3-1215</strain>
    </source>
</reference>
<sequence length="190" mass="22246">MSVLFMPLCVCGQTYSDVLGGYMVPISIYGGDTIPAVSIREIPVYPPIKEQKREKFYWKTVRDVKRVYPYVKFVGAEYARIETMFDTVQDAKTKKKYMRKYEKELLAKYTPVLKKFTLSQGKMMIKLISRETDKTSYALIKEFRGGFVAWWWQVFAKIVGADLKDDFDISKREQDRIIERVINLYEAGLL</sequence>
<dbReference type="EMBL" id="JADIMR010000091">
    <property type="protein sequence ID" value="MBO8447321.1"/>
    <property type="molecule type" value="Genomic_DNA"/>
</dbReference>
<organism evidence="1 2">
    <name type="scientific">Candidatus Enterocola intestinipullorum</name>
    <dbReference type="NCBI Taxonomy" id="2840783"/>
    <lineage>
        <taxon>Bacteria</taxon>
        <taxon>Pseudomonadati</taxon>
        <taxon>Bacteroidota</taxon>
        <taxon>Bacteroidia</taxon>
        <taxon>Bacteroidales</taxon>
        <taxon>Candidatus Enterocola</taxon>
    </lineage>
</organism>
<dbReference type="AlphaFoldDB" id="A0A9D9EFT7"/>
<proteinExistence type="predicted"/>
<dbReference type="Pfam" id="PF14127">
    <property type="entry name" value="DUF4294"/>
    <property type="match status" value="1"/>
</dbReference>
<evidence type="ECO:0000313" key="1">
    <source>
        <dbReference type="EMBL" id="MBO8447321.1"/>
    </source>
</evidence>
<evidence type="ECO:0000313" key="2">
    <source>
        <dbReference type="Proteomes" id="UP000823637"/>
    </source>
</evidence>